<dbReference type="HOGENOM" id="CLU_038422_2_0_9"/>
<dbReference type="SUPFAM" id="SSF53335">
    <property type="entry name" value="S-adenosyl-L-methionine-dependent methyltransferases"/>
    <property type="match status" value="1"/>
</dbReference>
<dbReference type="EC" id="2.1.1.199" evidence="7"/>
<dbReference type="Gene3D" id="1.10.150.170">
    <property type="entry name" value="Putative methyltransferase TM0872, insert domain"/>
    <property type="match status" value="1"/>
</dbReference>
<dbReference type="Pfam" id="PF01795">
    <property type="entry name" value="Methyltransf_5"/>
    <property type="match status" value="1"/>
</dbReference>
<dbReference type="HAMAP" id="MF_01007">
    <property type="entry name" value="16SrRNA_methyltr_H"/>
    <property type="match status" value="1"/>
</dbReference>
<keyword evidence="4 7" id="KW-0489">Methyltransferase</keyword>
<evidence type="ECO:0000256" key="3">
    <source>
        <dbReference type="ARBA" id="ARBA00022552"/>
    </source>
</evidence>
<dbReference type="GO" id="GO:0071424">
    <property type="term" value="F:rRNA (cytosine-N4-)-methyltransferase activity"/>
    <property type="evidence" value="ECO:0007669"/>
    <property type="project" value="UniProtKB-UniRule"/>
</dbReference>
<dbReference type="InterPro" id="IPR023397">
    <property type="entry name" value="SAM-dep_MeTrfase_MraW_recog"/>
</dbReference>
<keyword evidence="2 7" id="KW-0963">Cytoplasm</keyword>
<dbReference type="KEGG" id="csq:CSCA_3121"/>
<keyword evidence="6 7" id="KW-0949">S-adenosyl-L-methionine</keyword>
<evidence type="ECO:0000256" key="8">
    <source>
        <dbReference type="SAM" id="MobiDB-lite"/>
    </source>
</evidence>
<evidence type="ECO:0000313" key="10">
    <source>
        <dbReference type="Proteomes" id="UP000033115"/>
    </source>
</evidence>
<gene>
    <name evidence="7" type="primary">rsmH</name>
    <name evidence="9" type="ORF">CSCA_3121</name>
</gene>
<sequence length="309" mass="35295">MDFKHVSVLLEETIDALNVKEDGIYVDCTLGGGGHSYEILKRLSSRGRLIGIDQDTAALKAAGEKLKQFNNVTYVHNNFYNIDEILQELNIEKVDGIMMDLGVSSYQLDEAERGFSYMKDAPLDMRMNRDSSTSAYDIVNFYSEEQIFKIIKEYGEDNFAKRIAKFIVQRREKETIKTTLELVDIIRQAIPAKFQKDGHPAKRTFQAIRIEVNKELQILDKAVEDSVNRLNEGGRIAIITFHSLEDRKIKVKFKQLEKPCTCPPDFPMCVCGKKPLVKLISRKPIEPSIEEAENNSRSKSAKLRVAERI</sequence>
<comment type="catalytic activity">
    <reaction evidence="7">
        <text>cytidine(1402) in 16S rRNA + S-adenosyl-L-methionine = N(4)-methylcytidine(1402) in 16S rRNA + S-adenosyl-L-homocysteine + H(+)</text>
        <dbReference type="Rhea" id="RHEA:42928"/>
        <dbReference type="Rhea" id="RHEA-COMP:10286"/>
        <dbReference type="Rhea" id="RHEA-COMP:10287"/>
        <dbReference type="ChEBI" id="CHEBI:15378"/>
        <dbReference type="ChEBI" id="CHEBI:57856"/>
        <dbReference type="ChEBI" id="CHEBI:59789"/>
        <dbReference type="ChEBI" id="CHEBI:74506"/>
        <dbReference type="ChEBI" id="CHEBI:82748"/>
        <dbReference type="EC" id="2.1.1.199"/>
    </reaction>
</comment>
<comment type="similarity">
    <text evidence="1 7">Belongs to the methyltransferase superfamily. RsmH family.</text>
</comment>
<evidence type="ECO:0000256" key="1">
    <source>
        <dbReference type="ARBA" id="ARBA00010396"/>
    </source>
</evidence>
<dbReference type="InterPro" id="IPR029063">
    <property type="entry name" value="SAM-dependent_MTases_sf"/>
</dbReference>
<evidence type="ECO:0000256" key="5">
    <source>
        <dbReference type="ARBA" id="ARBA00022679"/>
    </source>
</evidence>
<evidence type="ECO:0000256" key="7">
    <source>
        <dbReference type="HAMAP-Rule" id="MF_01007"/>
    </source>
</evidence>
<dbReference type="Proteomes" id="UP000033115">
    <property type="component" value="Chromosome"/>
</dbReference>
<dbReference type="EMBL" id="CP009933">
    <property type="protein sequence ID" value="AKA70246.1"/>
    <property type="molecule type" value="Genomic_DNA"/>
</dbReference>
<dbReference type="STRING" id="1548.CSCA_3121"/>
<keyword evidence="10" id="KW-1185">Reference proteome</keyword>
<dbReference type="Gene3D" id="3.40.50.150">
    <property type="entry name" value="Vaccinia Virus protein VP39"/>
    <property type="match status" value="1"/>
</dbReference>
<name>A0A0E3GRF8_CLOSL</name>
<dbReference type="InterPro" id="IPR002903">
    <property type="entry name" value="RsmH"/>
</dbReference>
<dbReference type="GO" id="GO:0070475">
    <property type="term" value="P:rRNA base methylation"/>
    <property type="evidence" value="ECO:0007669"/>
    <property type="project" value="UniProtKB-UniRule"/>
</dbReference>
<protein>
    <recommendedName>
        <fullName evidence="7">Ribosomal RNA small subunit methyltransferase H</fullName>
        <ecNumber evidence="7">2.1.1.199</ecNumber>
    </recommendedName>
    <alternativeName>
        <fullName evidence="7">16S rRNA m(4)C1402 methyltransferase</fullName>
    </alternativeName>
    <alternativeName>
        <fullName evidence="7">rRNA (cytosine-N(4)-)-methyltransferase RsmH</fullName>
    </alternativeName>
</protein>
<dbReference type="NCBIfam" id="TIGR00006">
    <property type="entry name" value="16S rRNA (cytosine(1402)-N(4))-methyltransferase RsmH"/>
    <property type="match status" value="1"/>
</dbReference>
<feature type="binding site" evidence="7">
    <location>
        <begin position="33"/>
        <end position="35"/>
    </location>
    <ligand>
        <name>S-adenosyl-L-methionine</name>
        <dbReference type="ChEBI" id="CHEBI:59789"/>
    </ligand>
</feature>
<evidence type="ECO:0000256" key="2">
    <source>
        <dbReference type="ARBA" id="ARBA00022490"/>
    </source>
</evidence>
<dbReference type="RefSeq" id="WP_029161033.1">
    <property type="nucleotide sequence ID" value="NZ_CP009933.1"/>
</dbReference>
<dbReference type="PIRSF" id="PIRSF004486">
    <property type="entry name" value="MraW"/>
    <property type="match status" value="1"/>
</dbReference>
<evidence type="ECO:0000256" key="4">
    <source>
        <dbReference type="ARBA" id="ARBA00022603"/>
    </source>
</evidence>
<feature type="binding site" evidence="7">
    <location>
        <position position="79"/>
    </location>
    <ligand>
        <name>S-adenosyl-L-methionine</name>
        <dbReference type="ChEBI" id="CHEBI:59789"/>
    </ligand>
</feature>
<keyword evidence="5 7" id="KW-0808">Transferase</keyword>
<reference evidence="9 10" key="1">
    <citation type="journal article" date="2015" name="J. Biotechnol.">
        <title>Complete genome sequence of a malodorant-producing acetogen, Clostridium scatologenes ATCC 25775(T).</title>
        <authorList>
            <person name="Zhu Z."/>
            <person name="Guo T."/>
            <person name="Zheng H."/>
            <person name="Song T."/>
            <person name="Ouyang P."/>
            <person name="Xie J."/>
        </authorList>
    </citation>
    <scope>NUCLEOTIDE SEQUENCE [LARGE SCALE GENOMIC DNA]</scope>
    <source>
        <strain evidence="9 10">ATCC 25775</strain>
    </source>
</reference>
<feature type="binding site" evidence="7">
    <location>
        <position position="100"/>
    </location>
    <ligand>
        <name>S-adenosyl-L-methionine</name>
        <dbReference type="ChEBI" id="CHEBI:59789"/>
    </ligand>
</feature>
<dbReference type="AlphaFoldDB" id="A0A0E3GRF8"/>
<feature type="region of interest" description="Disordered" evidence="8">
    <location>
        <begin position="290"/>
        <end position="309"/>
    </location>
</feature>
<organism evidence="9 10">
    <name type="scientific">Clostridium scatologenes</name>
    <dbReference type="NCBI Taxonomy" id="1548"/>
    <lineage>
        <taxon>Bacteria</taxon>
        <taxon>Bacillati</taxon>
        <taxon>Bacillota</taxon>
        <taxon>Clostridia</taxon>
        <taxon>Eubacteriales</taxon>
        <taxon>Clostridiaceae</taxon>
        <taxon>Clostridium</taxon>
    </lineage>
</organism>
<comment type="function">
    <text evidence="7">Specifically methylates the N4 position of cytidine in position 1402 (C1402) of 16S rRNA.</text>
</comment>
<feature type="binding site" evidence="7">
    <location>
        <position position="53"/>
    </location>
    <ligand>
        <name>S-adenosyl-L-methionine</name>
        <dbReference type="ChEBI" id="CHEBI:59789"/>
    </ligand>
</feature>
<accession>A0A0E3GRF8</accession>
<dbReference type="PANTHER" id="PTHR11265">
    <property type="entry name" value="S-ADENOSYL-METHYLTRANSFERASE MRAW"/>
    <property type="match status" value="1"/>
</dbReference>
<evidence type="ECO:0000313" key="9">
    <source>
        <dbReference type="EMBL" id="AKA70246.1"/>
    </source>
</evidence>
<feature type="binding site" evidence="7">
    <location>
        <position position="107"/>
    </location>
    <ligand>
        <name>S-adenosyl-L-methionine</name>
        <dbReference type="ChEBI" id="CHEBI:59789"/>
    </ligand>
</feature>
<dbReference type="SUPFAM" id="SSF81799">
    <property type="entry name" value="Putative methyltransferase TM0872, insert domain"/>
    <property type="match status" value="1"/>
</dbReference>
<dbReference type="GO" id="GO:0005737">
    <property type="term" value="C:cytoplasm"/>
    <property type="evidence" value="ECO:0007669"/>
    <property type="project" value="UniProtKB-SubCell"/>
</dbReference>
<proteinExistence type="inferred from homology"/>
<dbReference type="PANTHER" id="PTHR11265:SF0">
    <property type="entry name" value="12S RRNA N4-METHYLCYTIDINE METHYLTRANSFERASE"/>
    <property type="match status" value="1"/>
</dbReference>
<evidence type="ECO:0000256" key="6">
    <source>
        <dbReference type="ARBA" id="ARBA00022691"/>
    </source>
</evidence>
<dbReference type="FunFam" id="1.10.150.170:FF:000001">
    <property type="entry name" value="Ribosomal RNA small subunit methyltransferase H"/>
    <property type="match status" value="1"/>
</dbReference>
<comment type="subcellular location">
    <subcellularLocation>
        <location evidence="7">Cytoplasm</location>
    </subcellularLocation>
</comment>
<keyword evidence="3 7" id="KW-0698">rRNA processing</keyword>